<evidence type="ECO:0000256" key="2">
    <source>
        <dbReference type="PROSITE-ProRule" id="PRU00104"/>
    </source>
</evidence>
<dbReference type="PANTHER" id="PTHR46654:SF1">
    <property type="entry name" value="E3 UBIQUITIN-PROTEIN LIGASE HECTD3"/>
    <property type="match status" value="1"/>
</dbReference>
<dbReference type="InterPro" id="IPR035983">
    <property type="entry name" value="Hect_E3_ubiquitin_ligase"/>
</dbReference>
<dbReference type="EMBL" id="JAPFFF010000001">
    <property type="protein sequence ID" value="KAK8899576.1"/>
    <property type="molecule type" value="Genomic_DNA"/>
</dbReference>
<dbReference type="PANTHER" id="PTHR46654">
    <property type="entry name" value="E3 UBIQUITIN-PROTEIN LIGASE HECTD3"/>
    <property type="match status" value="1"/>
</dbReference>
<dbReference type="Pfam" id="PF00632">
    <property type="entry name" value="HECT"/>
    <property type="match status" value="1"/>
</dbReference>
<sequence length="3343" mass="385976">MDTSSFSGKKDSIFEVMPDEAAFSLHFKSDLLSKNPSDVEKPLVPPSESVIVDIITDPAVFTRMSTPVEAWRGVITPLFEGTEETKPFLHQVLNEFFKFLKERESIFLEIEDKETEFNEFQKNERQCLISSIYSEYNSPYPFLDYSVLEKLTNTSDINKIIPDKHYFLPNPIYNQTTKKIITNLLTRNSYFNAHAAIKWGFFACDIGSILNGLLFFIRSLSPSSRAQGNPSTLNLPNFSDILPRLSLENASFLPISNENERSISKIIGYRKPILQARSTIVCNGHYVYVLGYDSRITRVSLSNYDAEKFRNFTVSIEGQLTTKNSPSDNHVYRSSPALLHTDNNIELFITSSNGYMLISGSNLIDHECIYSLEPFVKCSGKVMYKRTNLMFKSPKIAEPVASDGQYIYSLFNCKQINVFSLSFQEIIFCRSIELKKGYQELNKKYPVLIPKNWPNDAIMYTNGVILSFLVCKPIKDSEYQYFVRHFSLLNGCHIEDIVFHLNFAITAISYDPWNRCQWILWHNGIYESSLIKMPADGSLPPWMTGVNYENVSTLDLKKTLSSFSSIRNNVQGVQVISDFLSYFMCHLAGSSFRSQRTGTHVITAQFFGLSTVESLVAAVESIASLISLINNNSKIAIERGQINKTLSALVCFLQYNLSNNFLIMTFEEESLKTLSLRIIQVLNYILNNESLKFLHVSVSLTLITSFSVLFRYGYNSLLDTFSTLYKKMFSISPDLIFFAIQYLTALNLFEYSFSQETYGNTIIPILNKLIKNNVPYPSVIYIFISKLQFCLVSEMRRIVIVKHSNLTEQQENLRNFFFNYSQSLIECMTAYLETPTDYLTRLLPNSVFVALFRKWLMLVHPLCEYKKITHTLLFYIHNLMSKFISVFKQCHSNDINLISPDKKGFDFVYYIFFEIYTAYIDFMRSDFNSSIDLNEVMKYLFFINATLKTKINERMISDVLSILIDDSTSQNNSILSQKKAIISKLDGFDEKTIDIYLKLLSIDEDNEISMLFDFLYLKPKINLSKRLTNEERYTERIIFAAMMKQFKFADEVLELINQLKNNESPKISTIIHHTMEFIYRIRRELQQSRQKTIQANERQNQNKESSVDEQNNLPLAKNENTSSIDNIELLKLKENYPKYIKLLKEKCIFLICINPLFNYDENNFESIFSKAKKLIQNLILNKYGAQDCFKFIDSTEIAKESIATGLNLLNEILRSEINITYSTYMISRFIASRRIITYITTYQMISDKPGKSTQEFIFHEIDVMLSILCNMIIDIPEINLSNSLMIFYSKFILALQKCNYKLAFKSIKHMIKHLFIKRNEIAQAHYSTSLSLISSCLFILMTDEEKDENVNKSLEKQQLMESLKEIIYNKNELIDPELLSITKLLLYSGMTRPFNTFTLLEYLKDCDINYYHSGFHLLADLIHEESPSDKKKIFDFILNEIGTICCGGKTVFMNKMKLINEIDLKKTIINNNDNKLRKIKTPNLILNVCNYLILVCRSCLVKDVEITTENRVETRNTLINLFNEIISQIFDITNFTRQVAVFAVLSNSINSFRKNSIFKFITNNSIYYISDININDQAFFCWHLPIHEKSKPRWISRTNELLPISFLPFTPEMYDQKTLLIPFFKHALTKNSSYKDTLLNFFVLSSLTSYLSSKDFVQAFIKYISKISKLDSQSSASKKKNNIFNITRITFSENKEMFIYLLNQHLTQKSSGFLHINKPEPYFHLISPADILSYSSKDTSSKSIYDKGKENLDFHFGSNSNFPILINRKEIKFNKNNYLGFHSFATSVLHMKQPSFLEIDFNENLGIGVHCFSINQNLSSLYLVSGVTKRIIFNSYPIKRIPKMSSMNRITIEFNPLSKRATVFDNNSLKIHSIKMSSSMACFVIYSFSNKKTIKYKLSHIPAQRSMISSDAAKYLCPFSGQFLFKRQKRPVFNKESETEEKKELDEFLKMFPVKTINDNFTNPSDNAGDICFKQNMSDSMFEQIDDLKPTKFYSNEENNETTESNQPANNNNNNNDNENDNNDNENNNLNANDNATRRRRRHSRRKSIYIENIDKNPFLIYPQSILQECSGSLNIKKLIDIENFPIRIIHNKSSIRFSRLENSSNISTITQIPVYYSTHSSNTFSLLSRFDDKNDNLIKIDSMNGDVLPLTEKLWPVFQLMPIHPINYHILTTELINFFATGYVTNYRHESINRIFYRAFSLNIIPIPSLLELFSFDQSKLLEYTIYLILYIEPIKVKMISECISPIDFNMSILDQNSTTSSKYHQKKLAVNSIFSYFEQKEIFPKIIKKWFKLLQKQFQDFGCHFVSSHHPLATIVPSAALKESSTPLSSEYTVLKATLNGMKFIRVPLASQLIVFKSGFSHNSPVVANVQIPSKSTNSIDSVDSYDSLELSNNIILVEGDSVIITSDDSCTLDDFGVIILPIFSTSNESLFDSFFNFIVSIKYFVIFLSKHLTELSENNNENDALYQKIYTYRTKIYEMFIDSFLMESPFFFNFAPDILTFFQIKLPLNGSDQYPEFTMKLMLLATYTDIKKFPIVENFLKRQQTMWDERMVIPLKLFFPEFLSNSDKSNISAILNSNQSFLAENENDNENTNLNSSDFNTYNNFGLPSPPIPDLLDLDSDLSQATINIKRAMKPRSSIVGYPFHLIIQMWAYYAALLPPFKYKVLSKKLIKVKFSNRNETADDNCKSFKYSPSEVEFICGLQIKPKVRYAFDKEMTNGVTEFSKNCRIYLPGEIRTVFIEMQDNLDFSTFHFAFRAVSTYSIDNDISASQSFSIDADIDSDLFAEYDILPPDLFIKKYREKFISDLKKLVEIGTSEDEKLLSCFPISKFLKDEISLKIDPILLLKEDVDFRSVETRRNQANNSDKEENVFVHSYCDGFLPLLCLRSSLLLAFNWLLYNDKISFDDNPALKPLCHSMSLLLSIKKFNQLIDAQSNDEQCDVTVDRKIGLEVRSGTSDKLSMTIIAQVSRMYKNSQVFRCRGDKPWKVTLVDESGFDAGGPGREVLSEISNDIASVNCGLFVPTPDSRTGHTNDVCLIPVSDPRLLSKETQMQYHFIGVFLGVCIRSSIVQRINFAPLVWNFLATGTLSIDDIFEIDNQYKHLITSLEEVMNNYKKENEKGVPQKTEEDFQELFDLKFVVTNSKGEEVPLTQRGRFEKVTLANCSDYISMANEFRLNEIRPNLEEMRDGLWENLNIKPPAFVSGKLLENAACGTKELTYEALKRIITFNNVPYNQQQFILKVIKNFSSKERSLFLKFITGRVLLPRLEIIQDEISSTKNGSNSKMIDDFIIKVDKMKGQIDKLPTASTCFNQLHIPEYSSYDKAKEMISIAIKYTGTFENR</sequence>
<evidence type="ECO:0000256" key="1">
    <source>
        <dbReference type="ARBA" id="ARBA00022786"/>
    </source>
</evidence>
<feature type="compositionally biased region" description="Low complexity" evidence="3">
    <location>
        <begin position="2025"/>
        <end position="2035"/>
    </location>
</feature>
<proteinExistence type="predicted"/>
<feature type="region of interest" description="Disordered" evidence="3">
    <location>
        <begin position="1998"/>
        <end position="2044"/>
    </location>
</feature>
<keyword evidence="6" id="KW-1185">Reference proteome</keyword>
<organism evidence="5 6">
    <name type="scientific">Tritrichomonas musculus</name>
    <dbReference type="NCBI Taxonomy" id="1915356"/>
    <lineage>
        <taxon>Eukaryota</taxon>
        <taxon>Metamonada</taxon>
        <taxon>Parabasalia</taxon>
        <taxon>Tritrichomonadida</taxon>
        <taxon>Tritrichomonadidae</taxon>
        <taxon>Tritrichomonas</taxon>
    </lineage>
</organism>
<evidence type="ECO:0000313" key="6">
    <source>
        <dbReference type="Proteomes" id="UP001470230"/>
    </source>
</evidence>
<dbReference type="SUPFAM" id="SSF56204">
    <property type="entry name" value="Hect, E3 ligase catalytic domain"/>
    <property type="match status" value="1"/>
</dbReference>
<dbReference type="Gene3D" id="3.30.2160.10">
    <property type="entry name" value="Hect, E3 ligase catalytic domain"/>
    <property type="match status" value="1"/>
</dbReference>
<evidence type="ECO:0000256" key="3">
    <source>
        <dbReference type="SAM" id="MobiDB-lite"/>
    </source>
</evidence>
<feature type="region of interest" description="Disordered" evidence="3">
    <location>
        <begin position="1090"/>
        <end position="1117"/>
    </location>
</feature>
<feature type="compositionally biased region" description="Low complexity" evidence="3">
    <location>
        <begin position="2002"/>
        <end position="2017"/>
    </location>
</feature>
<dbReference type="Gene3D" id="3.90.1750.10">
    <property type="entry name" value="Hect, E3 ligase catalytic domains"/>
    <property type="match status" value="1"/>
</dbReference>
<dbReference type="PROSITE" id="PS50237">
    <property type="entry name" value="HECT"/>
    <property type="match status" value="1"/>
</dbReference>
<evidence type="ECO:0000259" key="4">
    <source>
        <dbReference type="PROSITE" id="PS50237"/>
    </source>
</evidence>
<name>A0ABR2L893_9EUKA</name>
<gene>
    <name evidence="5" type="ORF">M9Y10_001892</name>
</gene>
<feature type="domain" description="HECT" evidence="4">
    <location>
        <begin position="2976"/>
        <end position="3343"/>
    </location>
</feature>
<dbReference type="InterPro" id="IPR042469">
    <property type="entry name" value="HECTD3"/>
</dbReference>
<keyword evidence="1 2" id="KW-0833">Ubl conjugation pathway</keyword>
<protein>
    <recommendedName>
        <fullName evidence="4">HECT domain-containing protein</fullName>
    </recommendedName>
</protein>
<dbReference type="Proteomes" id="UP001470230">
    <property type="component" value="Unassembled WGS sequence"/>
</dbReference>
<reference evidence="5 6" key="1">
    <citation type="submission" date="2024-04" db="EMBL/GenBank/DDBJ databases">
        <title>Tritrichomonas musculus Genome.</title>
        <authorList>
            <person name="Alves-Ferreira E."/>
            <person name="Grigg M."/>
            <person name="Lorenzi H."/>
            <person name="Galac M."/>
        </authorList>
    </citation>
    <scope>NUCLEOTIDE SEQUENCE [LARGE SCALE GENOMIC DNA]</scope>
    <source>
        <strain evidence="5 6">EAF2021</strain>
    </source>
</reference>
<evidence type="ECO:0000313" key="5">
    <source>
        <dbReference type="EMBL" id="KAK8899576.1"/>
    </source>
</evidence>
<dbReference type="Gene3D" id="3.30.2410.10">
    <property type="entry name" value="Hect, E3 ligase catalytic domain"/>
    <property type="match status" value="1"/>
</dbReference>
<feature type="active site" description="Glycyl thioester intermediate" evidence="2">
    <location>
        <position position="3311"/>
    </location>
</feature>
<dbReference type="InterPro" id="IPR000569">
    <property type="entry name" value="HECT_dom"/>
</dbReference>
<dbReference type="SMART" id="SM00119">
    <property type="entry name" value="HECTc"/>
    <property type="match status" value="1"/>
</dbReference>
<comment type="caution">
    <text evidence="5">The sequence shown here is derived from an EMBL/GenBank/DDBJ whole genome shotgun (WGS) entry which is preliminary data.</text>
</comment>
<accession>A0ABR2L893</accession>